<dbReference type="InterPro" id="IPR002656">
    <property type="entry name" value="Acyl_transf_3_dom"/>
</dbReference>
<feature type="transmembrane region" description="Helical" evidence="1">
    <location>
        <begin position="258"/>
        <end position="276"/>
    </location>
</feature>
<accession>A0ABQ8TJA3</accession>
<dbReference type="PANTHER" id="PTHR11161">
    <property type="entry name" value="O-ACYLTRANSFERASE"/>
    <property type="match status" value="1"/>
</dbReference>
<evidence type="ECO:0000313" key="4">
    <source>
        <dbReference type="Proteomes" id="UP001148838"/>
    </source>
</evidence>
<keyword evidence="1" id="KW-1133">Transmembrane helix</keyword>
<evidence type="ECO:0000313" key="3">
    <source>
        <dbReference type="EMBL" id="KAJ4446694.1"/>
    </source>
</evidence>
<dbReference type="Proteomes" id="UP001148838">
    <property type="component" value="Unassembled WGS sequence"/>
</dbReference>
<feature type="transmembrane region" description="Helical" evidence="1">
    <location>
        <begin position="148"/>
        <end position="164"/>
    </location>
</feature>
<keyword evidence="1" id="KW-0812">Transmembrane</keyword>
<name>A0ABQ8TJA3_PERAM</name>
<evidence type="ECO:0000256" key="1">
    <source>
        <dbReference type="SAM" id="Phobius"/>
    </source>
</evidence>
<feature type="transmembrane region" description="Helical" evidence="1">
    <location>
        <begin position="231"/>
        <end position="251"/>
    </location>
</feature>
<feature type="transmembrane region" description="Helical" evidence="1">
    <location>
        <begin position="97"/>
        <end position="116"/>
    </location>
</feature>
<feature type="transmembrane region" description="Helical" evidence="1">
    <location>
        <begin position="36"/>
        <end position="57"/>
    </location>
</feature>
<gene>
    <name evidence="3" type="ORF">ANN_13391</name>
</gene>
<keyword evidence="4" id="KW-1185">Reference proteome</keyword>
<dbReference type="Pfam" id="PF01757">
    <property type="entry name" value="Acyl_transf_3"/>
    <property type="match status" value="1"/>
</dbReference>
<feature type="non-terminal residue" evidence="3">
    <location>
        <position position="1"/>
    </location>
</feature>
<proteinExistence type="predicted"/>
<feature type="transmembrane region" description="Helical" evidence="1">
    <location>
        <begin position="69"/>
        <end position="90"/>
    </location>
</feature>
<feature type="non-terminal residue" evidence="3">
    <location>
        <position position="292"/>
    </location>
</feature>
<sequence>KSVALVKAFSLRKNLRTLLNTDSNQHDISCLHGIRALNAFALLVFHKFLVLCFTPFINKTYGAECLPQTHQLAMDMQLFIVSPVFIYLLWRSRRLGMIVIAAAAAASTLLRYYVIYSKRLTIIIYNGVSLTQLYASGNLTYVLPTHRLTIYLMGVVVGYLMHRTNGRIVLSKIQVWLGWTAAIFLALLAVFGLYRGAFPDYRYEPHEHALYGALAPIMWGGYIFWTIYSSWAGYGGIYLFMYAAGVFGALLSWKWFRVFSRVTYSLYLVQFLVYFYNAGVRRTCTTLQPATD</sequence>
<dbReference type="InterPro" id="IPR052728">
    <property type="entry name" value="O2_lipid_transport_reg"/>
</dbReference>
<evidence type="ECO:0000259" key="2">
    <source>
        <dbReference type="Pfam" id="PF01757"/>
    </source>
</evidence>
<feature type="transmembrane region" description="Helical" evidence="1">
    <location>
        <begin position="209"/>
        <end position="225"/>
    </location>
</feature>
<dbReference type="EMBL" id="JAJSOF020000009">
    <property type="protein sequence ID" value="KAJ4446694.1"/>
    <property type="molecule type" value="Genomic_DNA"/>
</dbReference>
<feature type="transmembrane region" description="Helical" evidence="1">
    <location>
        <begin position="176"/>
        <end position="197"/>
    </location>
</feature>
<dbReference type="PANTHER" id="PTHR11161:SF4">
    <property type="entry name" value="DROP DEAD"/>
    <property type="match status" value="1"/>
</dbReference>
<organism evidence="3 4">
    <name type="scientific">Periplaneta americana</name>
    <name type="common">American cockroach</name>
    <name type="synonym">Blatta americana</name>
    <dbReference type="NCBI Taxonomy" id="6978"/>
    <lineage>
        <taxon>Eukaryota</taxon>
        <taxon>Metazoa</taxon>
        <taxon>Ecdysozoa</taxon>
        <taxon>Arthropoda</taxon>
        <taxon>Hexapoda</taxon>
        <taxon>Insecta</taxon>
        <taxon>Pterygota</taxon>
        <taxon>Neoptera</taxon>
        <taxon>Polyneoptera</taxon>
        <taxon>Dictyoptera</taxon>
        <taxon>Blattodea</taxon>
        <taxon>Blattoidea</taxon>
        <taxon>Blattidae</taxon>
        <taxon>Blattinae</taxon>
        <taxon>Periplaneta</taxon>
    </lineage>
</organism>
<reference evidence="3 4" key="1">
    <citation type="journal article" date="2022" name="Allergy">
        <title>Genome assembly and annotation of Periplaneta americana reveal a comprehensive cockroach allergen profile.</title>
        <authorList>
            <person name="Wang L."/>
            <person name="Xiong Q."/>
            <person name="Saelim N."/>
            <person name="Wang L."/>
            <person name="Nong W."/>
            <person name="Wan A.T."/>
            <person name="Shi M."/>
            <person name="Liu X."/>
            <person name="Cao Q."/>
            <person name="Hui J.H.L."/>
            <person name="Sookrung N."/>
            <person name="Leung T.F."/>
            <person name="Tungtrongchitr A."/>
            <person name="Tsui S.K.W."/>
        </authorList>
    </citation>
    <scope>NUCLEOTIDE SEQUENCE [LARGE SCALE GENOMIC DNA]</scope>
    <source>
        <strain evidence="3">PWHHKU_190912</strain>
    </source>
</reference>
<comment type="caution">
    <text evidence="3">The sequence shown here is derived from an EMBL/GenBank/DDBJ whole genome shotgun (WGS) entry which is preliminary data.</text>
</comment>
<keyword evidence="1" id="KW-0472">Membrane</keyword>
<feature type="domain" description="Acyltransferase 3" evidence="2">
    <location>
        <begin position="61"/>
        <end position="276"/>
    </location>
</feature>
<protein>
    <recommendedName>
        <fullName evidence="2">Acyltransferase 3 domain-containing protein</fullName>
    </recommendedName>
</protein>